<organism evidence="1">
    <name type="scientific">marine metagenome</name>
    <dbReference type="NCBI Taxonomy" id="408172"/>
    <lineage>
        <taxon>unclassified sequences</taxon>
        <taxon>metagenomes</taxon>
        <taxon>ecological metagenomes</taxon>
    </lineage>
</organism>
<dbReference type="EMBL" id="UINC01080473">
    <property type="protein sequence ID" value="SVC23438.1"/>
    <property type="molecule type" value="Genomic_DNA"/>
</dbReference>
<sequence>GVYLVGVIIGVPYVGYKVKFDERATLVAKTEKVSISDPK</sequence>
<gene>
    <name evidence="1" type="ORF">METZ01_LOCUS276292</name>
</gene>
<accession>A0A382KGB3</accession>
<protein>
    <submittedName>
        <fullName evidence="1">Uncharacterized protein</fullName>
    </submittedName>
</protein>
<evidence type="ECO:0000313" key="1">
    <source>
        <dbReference type="EMBL" id="SVC23438.1"/>
    </source>
</evidence>
<dbReference type="AlphaFoldDB" id="A0A382KGB3"/>
<name>A0A382KGB3_9ZZZZ</name>
<feature type="non-terminal residue" evidence="1">
    <location>
        <position position="1"/>
    </location>
</feature>
<reference evidence="1" key="1">
    <citation type="submission" date="2018-05" db="EMBL/GenBank/DDBJ databases">
        <authorList>
            <person name="Lanie J.A."/>
            <person name="Ng W.-L."/>
            <person name="Kazmierczak K.M."/>
            <person name="Andrzejewski T.M."/>
            <person name="Davidsen T.M."/>
            <person name="Wayne K.J."/>
            <person name="Tettelin H."/>
            <person name="Glass J.I."/>
            <person name="Rusch D."/>
            <person name="Podicherti R."/>
            <person name="Tsui H.-C.T."/>
            <person name="Winkler M.E."/>
        </authorList>
    </citation>
    <scope>NUCLEOTIDE SEQUENCE</scope>
</reference>
<proteinExistence type="predicted"/>